<dbReference type="PROSITE" id="PS00332">
    <property type="entry name" value="SOD_CU_ZN_2"/>
    <property type="match status" value="1"/>
</dbReference>
<comment type="catalytic activity">
    <reaction evidence="3">
        <text>2 superoxide + 2 H(+) = H2O2 + O2</text>
        <dbReference type="Rhea" id="RHEA:20696"/>
        <dbReference type="ChEBI" id="CHEBI:15378"/>
        <dbReference type="ChEBI" id="CHEBI:15379"/>
        <dbReference type="ChEBI" id="CHEBI:16240"/>
        <dbReference type="ChEBI" id="CHEBI:18421"/>
        <dbReference type="EC" id="1.15.1.1"/>
    </reaction>
</comment>
<feature type="signal peptide" evidence="5">
    <location>
        <begin position="1"/>
        <end position="18"/>
    </location>
</feature>
<dbReference type="Gene3D" id="2.60.40.200">
    <property type="entry name" value="Superoxide dismutase, copper/zinc binding domain"/>
    <property type="match status" value="1"/>
</dbReference>
<dbReference type="InterPro" id="IPR036423">
    <property type="entry name" value="SOD-like_Cu/Zn_dom_sf"/>
</dbReference>
<feature type="region of interest" description="Disordered" evidence="4">
    <location>
        <begin position="151"/>
        <end position="195"/>
    </location>
</feature>
<dbReference type="PANTHER" id="PTHR10003">
    <property type="entry name" value="SUPEROXIDE DISMUTASE CU-ZN -RELATED"/>
    <property type="match status" value="1"/>
</dbReference>
<keyword evidence="3" id="KW-0560">Oxidoreductase</keyword>
<keyword evidence="8" id="KW-1185">Reference proteome</keyword>
<feature type="domain" description="Superoxide dismutase copper/zinc binding" evidence="6">
    <location>
        <begin position="40"/>
        <end position="170"/>
    </location>
</feature>
<evidence type="ECO:0000256" key="3">
    <source>
        <dbReference type="RuleBase" id="RU000393"/>
    </source>
</evidence>
<dbReference type="InterPro" id="IPR001424">
    <property type="entry name" value="SOD_Cu_Zn_dom"/>
</dbReference>
<dbReference type="SUPFAM" id="SSF49329">
    <property type="entry name" value="Cu,Zn superoxide dismutase-like"/>
    <property type="match status" value="1"/>
</dbReference>
<evidence type="ECO:0000313" key="8">
    <source>
        <dbReference type="Proteomes" id="UP001275436"/>
    </source>
</evidence>
<comment type="cofactor">
    <cofactor evidence="3">
        <name>Cu cation</name>
        <dbReference type="ChEBI" id="CHEBI:23378"/>
    </cofactor>
    <text evidence="3">Binds 1 copper ion per subunit.</text>
</comment>
<keyword evidence="3" id="KW-0479">Metal-binding</keyword>
<comment type="function">
    <text evidence="2">Destroys radicals which are normally produced within the cells and which are toxic to biological systems. May play a role in favoring mycobacterial survival in phagocytes.</text>
</comment>
<dbReference type="EMBL" id="BSKO01000001">
    <property type="protein sequence ID" value="GLO67006.1"/>
    <property type="molecule type" value="Genomic_DNA"/>
</dbReference>
<comment type="similarity">
    <text evidence="1 3">Belongs to the Cu-Zn superoxide dismutase family.</text>
</comment>
<comment type="caution">
    <text evidence="7">The sequence shown here is derived from an EMBL/GenBank/DDBJ whole genome shotgun (WGS) entry which is preliminary data.</text>
</comment>
<keyword evidence="5" id="KW-0732">Signal</keyword>
<dbReference type="EC" id="1.15.1.1" evidence="3"/>
<protein>
    <recommendedName>
        <fullName evidence="3">Superoxide dismutase [Cu-Zn]</fullName>
        <ecNumber evidence="3">1.15.1.1</ecNumber>
    </recommendedName>
</protein>
<evidence type="ECO:0000256" key="1">
    <source>
        <dbReference type="ARBA" id="ARBA00010457"/>
    </source>
</evidence>
<dbReference type="InterPro" id="IPR024134">
    <property type="entry name" value="SOD_Cu/Zn_/chaperone"/>
</dbReference>
<dbReference type="RefSeq" id="WP_017797454.1">
    <property type="nucleotide sequence ID" value="NZ_BSKO01000001.1"/>
</dbReference>
<keyword evidence="3" id="KW-0862">Zinc</keyword>
<accession>A0ABQ5TL12</accession>
<evidence type="ECO:0000256" key="2">
    <source>
        <dbReference type="ARBA" id="ARBA00024900"/>
    </source>
</evidence>
<proteinExistence type="inferred from homology"/>
<feature type="compositionally biased region" description="Basic and acidic residues" evidence="4">
    <location>
        <begin position="170"/>
        <end position="183"/>
    </location>
</feature>
<feature type="chain" id="PRO_5047046355" description="Superoxide dismutase [Cu-Zn]" evidence="5">
    <location>
        <begin position="19"/>
        <end position="195"/>
    </location>
</feature>
<dbReference type="Pfam" id="PF00080">
    <property type="entry name" value="Sod_Cu"/>
    <property type="match status" value="1"/>
</dbReference>
<dbReference type="PROSITE" id="PS51257">
    <property type="entry name" value="PROKAR_LIPOPROTEIN"/>
    <property type="match status" value="1"/>
</dbReference>
<evidence type="ECO:0000313" key="7">
    <source>
        <dbReference type="EMBL" id="GLO67006.1"/>
    </source>
</evidence>
<evidence type="ECO:0000259" key="6">
    <source>
        <dbReference type="Pfam" id="PF00080"/>
    </source>
</evidence>
<reference evidence="7 8" key="1">
    <citation type="submission" date="2023-02" db="EMBL/GenBank/DDBJ databases">
        <title>Oceanobacillus kimchii IFOP_LL358 isolated form Alexandrium catenella lab strain.</title>
        <authorList>
            <person name="Gajardo G."/>
            <person name="Ueki S."/>
            <person name="Maruyama F."/>
        </authorList>
    </citation>
    <scope>NUCLEOTIDE SEQUENCE [LARGE SCALE GENOMIC DNA]</scope>
    <source>
        <strain evidence="7 8">IFOP_LL358</strain>
    </source>
</reference>
<evidence type="ECO:0000256" key="5">
    <source>
        <dbReference type="SAM" id="SignalP"/>
    </source>
</evidence>
<organism evidence="7 8">
    <name type="scientific">Oceanobacillus kimchii</name>
    <dbReference type="NCBI Taxonomy" id="746691"/>
    <lineage>
        <taxon>Bacteria</taxon>
        <taxon>Bacillati</taxon>
        <taxon>Bacillota</taxon>
        <taxon>Bacilli</taxon>
        <taxon>Bacillales</taxon>
        <taxon>Bacillaceae</taxon>
        <taxon>Oceanobacillus</taxon>
    </lineage>
</organism>
<comment type="cofactor">
    <cofactor evidence="3">
        <name>Zn(2+)</name>
        <dbReference type="ChEBI" id="CHEBI:29105"/>
    </cofactor>
    <text evidence="3">Binds 1 zinc ion per subunit.</text>
</comment>
<name>A0ABQ5TL12_9BACI</name>
<sequence length="195" mass="20772">MRPLVLGLTMSLSLLLSACLLHNPKSLTVEMYNIDGDRVGTALLSEQEDAVAIELDLEGLQPGFHAIHVHEYGRCEGPDFTTAGNHLNPEGKEHGMMHPEGPHLGDLPNIEADAGGLVHAELELSGATLQEGKNSLINNNGTALIVHEGQDDGMSQPGGDSGTRIVCGEIHAEKESGESEKAPTDPTEQNDEQEE</sequence>
<gene>
    <name evidence="7" type="primary">sodC</name>
    <name evidence="7" type="ORF">MACH08_27900</name>
</gene>
<dbReference type="CDD" id="cd00305">
    <property type="entry name" value="Cu-Zn_Superoxide_Dismutase"/>
    <property type="match status" value="1"/>
</dbReference>
<keyword evidence="3" id="KW-0186">Copper</keyword>
<dbReference type="InterPro" id="IPR018152">
    <property type="entry name" value="SOD_Cu/Zn_BS"/>
</dbReference>
<evidence type="ECO:0000256" key="4">
    <source>
        <dbReference type="SAM" id="MobiDB-lite"/>
    </source>
</evidence>
<dbReference type="Proteomes" id="UP001275436">
    <property type="component" value="Unassembled WGS sequence"/>
</dbReference>